<evidence type="ECO:0000313" key="2">
    <source>
        <dbReference type="Proteomes" id="UP000552709"/>
    </source>
</evidence>
<protein>
    <submittedName>
        <fullName evidence="1">Uncharacterized protein</fullName>
    </submittedName>
</protein>
<dbReference type="AlphaFoldDB" id="A0A7W8JXQ4"/>
<name>A0A7W8JXQ4_9DEIO</name>
<dbReference type="Proteomes" id="UP000552709">
    <property type="component" value="Unassembled WGS sequence"/>
</dbReference>
<dbReference type="EMBL" id="JACHFL010000006">
    <property type="protein sequence ID" value="MBB5363671.1"/>
    <property type="molecule type" value="Genomic_DNA"/>
</dbReference>
<gene>
    <name evidence="1" type="ORF">HNQ08_002777</name>
</gene>
<comment type="caution">
    <text evidence="1">The sequence shown here is derived from an EMBL/GenBank/DDBJ whole genome shotgun (WGS) entry which is preliminary data.</text>
</comment>
<dbReference type="RefSeq" id="WP_184132996.1">
    <property type="nucleotide sequence ID" value="NZ_JACHFL010000006.1"/>
</dbReference>
<accession>A0A7W8JXQ4</accession>
<organism evidence="1 2">
    <name type="scientific">Deinococcus humi</name>
    <dbReference type="NCBI Taxonomy" id="662880"/>
    <lineage>
        <taxon>Bacteria</taxon>
        <taxon>Thermotogati</taxon>
        <taxon>Deinococcota</taxon>
        <taxon>Deinococci</taxon>
        <taxon>Deinococcales</taxon>
        <taxon>Deinococcaceae</taxon>
        <taxon>Deinococcus</taxon>
    </lineage>
</organism>
<keyword evidence="2" id="KW-1185">Reference proteome</keyword>
<evidence type="ECO:0000313" key="1">
    <source>
        <dbReference type="EMBL" id="MBB5363671.1"/>
    </source>
</evidence>
<reference evidence="1 2" key="1">
    <citation type="submission" date="2020-08" db="EMBL/GenBank/DDBJ databases">
        <title>Genomic Encyclopedia of Type Strains, Phase IV (KMG-IV): sequencing the most valuable type-strain genomes for metagenomic binning, comparative biology and taxonomic classification.</title>
        <authorList>
            <person name="Goeker M."/>
        </authorList>
    </citation>
    <scope>NUCLEOTIDE SEQUENCE [LARGE SCALE GENOMIC DNA]</scope>
    <source>
        <strain evidence="1 2">DSM 27939</strain>
    </source>
</reference>
<proteinExistence type="predicted"/>
<sequence length="167" mass="19333">MTELRWPMDGRYRAFIAPSIPRLDVLASVDHKEGDHLFQIGALRPATLVNLRPEGQVVAIEHLFGERHDLTPTRHLPQDIKHEDITVTVTDVDRCRLVFDDQYALLEFEFVDGVANHNHVLRLCNNSVWVCFDGQSRWSGVLFRDVVFDETLTGIESWSREHHFSEE</sequence>